<feature type="compositionally biased region" description="Polar residues" evidence="9">
    <location>
        <begin position="166"/>
        <end position="177"/>
    </location>
</feature>
<dbReference type="FunFam" id="3.30.160.60:FF:000663">
    <property type="entry name" value="Zinc finger protein 45"/>
    <property type="match status" value="1"/>
</dbReference>
<gene>
    <name evidence="10" type="ORF">CTOB1V02_LOCUS11974</name>
</gene>
<dbReference type="GO" id="GO:0003700">
    <property type="term" value="F:DNA-binding transcription factor activity"/>
    <property type="evidence" value="ECO:0007669"/>
    <property type="project" value="TreeGrafter"/>
</dbReference>
<dbReference type="GO" id="GO:0000978">
    <property type="term" value="F:RNA polymerase II cis-regulatory region sequence-specific DNA binding"/>
    <property type="evidence" value="ECO:0007669"/>
    <property type="project" value="TreeGrafter"/>
</dbReference>
<keyword evidence="4" id="KW-0677">Repeat</keyword>
<dbReference type="AlphaFoldDB" id="A0A7R8WP21"/>
<evidence type="ECO:0000256" key="8">
    <source>
        <dbReference type="ARBA" id="ARBA00023242"/>
    </source>
</evidence>
<evidence type="ECO:0000256" key="4">
    <source>
        <dbReference type="ARBA" id="ARBA00022737"/>
    </source>
</evidence>
<dbReference type="FunFam" id="3.30.160.60:FF:001182">
    <property type="entry name" value="Zinc finger, C2H2 type"/>
    <property type="match status" value="1"/>
</dbReference>
<dbReference type="Gene3D" id="3.30.160.60">
    <property type="entry name" value="Classic Zinc Finger"/>
    <property type="match status" value="6"/>
</dbReference>
<dbReference type="GO" id="GO:0008270">
    <property type="term" value="F:zinc ion binding"/>
    <property type="evidence" value="ECO:0007669"/>
    <property type="project" value="UniProtKB-KW"/>
</dbReference>
<dbReference type="SUPFAM" id="SSF57667">
    <property type="entry name" value="beta-beta-alpha zinc fingers"/>
    <property type="match status" value="4"/>
</dbReference>
<comment type="similarity">
    <text evidence="2">Belongs to the krueppel C2H2-type zinc-finger protein family.</text>
</comment>
<dbReference type="PROSITE" id="PS00028">
    <property type="entry name" value="ZINC_FINGER_C2H2_1"/>
    <property type="match status" value="5"/>
</dbReference>
<evidence type="ECO:0000256" key="9">
    <source>
        <dbReference type="SAM" id="MobiDB-lite"/>
    </source>
</evidence>
<dbReference type="PROSITE" id="PS50157">
    <property type="entry name" value="ZINC_FINGER_C2H2_2"/>
    <property type="match status" value="7"/>
</dbReference>
<keyword evidence="8" id="KW-0539">Nucleus</keyword>
<evidence type="ECO:0000256" key="1">
    <source>
        <dbReference type="ARBA" id="ARBA00004123"/>
    </source>
</evidence>
<dbReference type="InterPro" id="IPR036236">
    <property type="entry name" value="Znf_C2H2_sf"/>
</dbReference>
<protein>
    <submittedName>
        <fullName evidence="10">Uncharacterized protein</fullName>
    </submittedName>
</protein>
<accession>A0A7R8WP21</accession>
<evidence type="ECO:0000256" key="3">
    <source>
        <dbReference type="ARBA" id="ARBA00022723"/>
    </source>
</evidence>
<organism evidence="10">
    <name type="scientific">Cyprideis torosa</name>
    <dbReference type="NCBI Taxonomy" id="163714"/>
    <lineage>
        <taxon>Eukaryota</taxon>
        <taxon>Metazoa</taxon>
        <taxon>Ecdysozoa</taxon>
        <taxon>Arthropoda</taxon>
        <taxon>Crustacea</taxon>
        <taxon>Oligostraca</taxon>
        <taxon>Ostracoda</taxon>
        <taxon>Podocopa</taxon>
        <taxon>Podocopida</taxon>
        <taxon>Cytherocopina</taxon>
        <taxon>Cytheroidea</taxon>
        <taxon>Cytherideidae</taxon>
        <taxon>Cyprideis</taxon>
    </lineage>
</organism>
<evidence type="ECO:0000313" key="10">
    <source>
        <dbReference type="EMBL" id="CAD7234157.1"/>
    </source>
</evidence>
<dbReference type="Pfam" id="PF00096">
    <property type="entry name" value="zf-C2H2"/>
    <property type="match status" value="2"/>
</dbReference>
<evidence type="ECO:0000256" key="2">
    <source>
        <dbReference type="ARBA" id="ARBA00006991"/>
    </source>
</evidence>
<dbReference type="InterPro" id="IPR050589">
    <property type="entry name" value="Ikaros_C2H2-ZF"/>
</dbReference>
<dbReference type="SMART" id="SM00355">
    <property type="entry name" value="ZnF_C2H2"/>
    <property type="match status" value="7"/>
</dbReference>
<dbReference type="OrthoDB" id="427030at2759"/>
<evidence type="ECO:0000256" key="5">
    <source>
        <dbReference type="ARBA" id="ARBA00022771"/>
    </source>
</evidence>
<feature type="region of interest" description="Disordered" evidence="9">
    <location>
        <begin position="156"/>
        <end position="186"/>
    </location>
</feature>
<reference evidence="10" key="1">
    <citation type="submission" date="2020-11" db="EMBL/GenBank/DDBJ databases">
        <authorList>
            <person name="Tran Van P."/>
        </authorList>
    </citation>
    <scope>NUCLEOTIDE SEQUENCE</scope>
</reference>
<sequence length="356" mass="40452">MTARCTNVFIPAGGEKPYKCSFCAKSFIRKTSRQVHERLHTGGGRPYKCSFCKKSFRYIVILGVVHKRGHTSEKPYKCSTCEKGFARSDRLHRHERGHFDKKSTSTRLWKRIQFSNQPQKKMANFNDPEIQYDHHGHLSDNQHDPLEEEQIMISSSVDEGSGGGPSANTSKQNSEQNASRKNDGLEKEDIAKSLKSQSDLPRQQKAHTTGEELYECQTCSWKFCSSEDLELHSILHTVEGPSKCPQCEKPLESEHRCQSDESFPLDGTLSKCKFCSYTYTTLAEQREHESIHTGKNAYTCTYSFTHEGNCKAHERRHTDKKPYKCSVCEEGFSTADNMKKHQNKKHADAEATGSAP</sequence>
<dbReference type="PANTHER" id="PTHR24404">
    <property type="entry name" value="ZINC FINGER PROTEIN"/>
    <property type="match status" value="1"/>
</dbReference>
<dbReference type="EMBL" id="OB667895">
    <property type="protein sequence ID" value="CAD7234157.1"/>
    <property type="molecule type" value="Genomic_DNA"/>
</dbReference>
<evidence type="ECO:0000256" key="7">
    <source>
        <dbReference type="ARBA" id="ARBA00023125"/>
    </source>
</evidence>
<dbReference type="PANTHER" id="PTHR24404:SF106">
    <property type="entry name" value="C2H2-TYPE DOMAIN-CONTAINING PROTEIN"/>
    <property type="match status" value="1"/>
</dbReference>
<name>A0A7R8WP21_9CRUS</name>
<dbReference type="GO" id="GO:0006357">
    <property type="term" value="P:regulation of transcription by RNA polymerase II"/>
    <property type="evidence" value="ECO:0007669"/>
    <property type="project" value="TreeGrafter"/>
</dbReference>
<keyword evidence="6" id="KW-0862">Zinc</keyword>
<keyword evidence="3" id="KW-0479">Metal-binding</keyword>
<dbReference type="FunFam" id="3.30.160.60:FF:000688">
    <property type="entry name" value="zinc finger protein 197 isoform X1"/>
    <property type="match status" value="1"/>
</dbReference>
<comment type="subcellular location">
    <subcellularLocation>
        <location evidence="1">Nucleus</location>
    </subcellularLocation>
</comment>
<keyword evidence="7" id="KW-0238">DNA-binding</keyword>
<evidence type="ECO:0000256" key="6">
    <source>
        <dbReference type="ARBA" id="ARBA00022833"/>
    </source>
</evidence>
<keyword evidence="5" id="KW-0863">Zinc-finger</keyword>
<dbReference type="InterPro" id="IPR013087">
    <property type="entry name" value="Znf_C2H2_type"/>
</dbReference>
<dbReference type="GO" id="GO:0005634">
    <property type="term" value="C:nucleus"/>
    <property type="evidence" value="ECO:0007669"/>
    <property type="project" value="UniProtKB-SubCell"/>
</dbReference>
<proteinExistence type="inferred from homology"/>